<keyword evidence="2" id="KW-0677">Repeat</keyword>
<dbReference type="PANTHER" id="PTHR45739:SF1">
    <property type="entry name" value="EXTRACELLULAR MATRIX ORGANIZING PROTEIN FRAS1"/>
    <property type="match status" value="1"/>
</dbReference>
<dbReference type="InterPro" id="IPR039005">
    <property type="entry name" value="CSPG_rpt"/>
</dbReference>
<dbReference type="KEGG" id="ncc:104968194"/>
<evidence type="ECO:0000256" key="1">
    <source>
        <dbReference type="ARBA" id="ARBA00022729"/>
    </source>
</evidence>
<dbReference type="PROSITE" id="PS51854">
    <property type="entry name" value="CSPG"/>
    <property type="match status" value="2"/>
</dbReference>
<sequence length="279" mass="31143">MANGDIFTFSDITLNVLLYRHTNLATRDDAITFSVSDGISMALIVVQVAVLDVGGEGPQRDPAATLSLEVGQKSSTVIRRSHLAYTDNTSPDNQIQIQLVSVPMYGLLTRSHSQQEHQELREYSSFTMEDISKHQIRYITSIETGSQPITDIFHFVVYDGDNNHLDNQMCTITVTSTPRQPPVVTVNSGIKVQEGGRVALSTNNILVSDLDTPRKDLLVWIISPPKYGFIENTNRGEAFLYMCTDNVYDLMGEDVKRKEKKFGMMDGVEDQVCNQVMSN</sequence>
<evidence type="ECO:0000313" key="5">
    <source>
        <dbReference type="Proteomes" id="UP000504611"/>
    </source>
</evidence>
<name>A0A6I9Q726_9TELE</name>
<keyword evidence="1" id="KW-0732">Signal</keyword>
<evidence type="ECO:0000256" key="4">
    <source>
        <dbReference type="PROSITE-ProRule" id="PRU01201"/>
    </source>
</evidence>
<keyword evidence="3" id="KW-0325">Glycoprotein</keyword>
<keyword evidence="5" id="KW-1185">Reference proteome</keyword>
<protein>
    <submittedName>
        <fullName evidence="6">Extracellular matrix protein FRAS1-like</fullName>
    </submittedName>
</protein>
<dbReference type="GO" id="GO:0009653">
    <property type="term" value="P:anatomical structure morphogenesis"/>
    <property type="evidence" value="ECO:0007669"/>
    <property type="project" value="TreeGrafter"/>
</dbReference>
<evidence type="ECO:0000313" key="6">
    <source>
        <dbReference type="RefSeq" id="XP_010796071.1"/>
    </source>
</evidence>
<dbReference type="AlphaFoldDB" id="A0A6I9Q726"/>
<dbReference type="PANTHER" id="PTHR45739">
    <property type="entry name" value="MATRIX PROTEIN, PUTATIVE-RELATED"/>
    <property type="match status" value="1"/>
</dbReference>
<feature type="repeat" description="CSPG" evidence="4">
    <location>
        <begin position="57"/>
        <end position="158"/>
    </location>
</feature>
<feature type="repeat" description="CSPG" evidence="4">
    <location>
        <begin position="181"/>
        <end position="279"/>
    </location>
</feature>
<proteinExistence type="predicted"/>
<dbReference type="Pfam" id="PF16184">
    <property type="entry name" value="Cadherin_3"/>
    <property type="match status" value="2"/>
</dbReference>
<reference evidence="6" key="1">
    <citation type="submission" date="2025-08" db="UniProtKB">
        <authorList>
            <consortium name="RefSeq"/>
        </authorList>
    </citation>
    <scope>IDENTIFICATION</scope>
    <source>
        <tissue evidence="6">Muscle</tissue>
    </source>
</reference>
<dbReference type="RefSeq" id="XP_010796071.1">
    <property type="nucleotide sequence ID" value="XM_010797769.1"/>
</dbReference>
<dbReference type="InterPro" id="IPR051561">
    <property type="entry name" value="FRAS1_ECM"/>
</dbReference>
<evidence type="ECO:0000256" key="3">
    <source>
        <dbReference type="ARBA" id="ARBA00023180"/>
    </source>
</evidence>
<organism evidence="5 6">
    <name type="scientific">Notothenia coriiceps</name>
    <name type="common">black rockcod</name>
    <dbReference type="NCBI Taxonomy" id="8208"/>
    <lineage>
        <taxon>Eukaryota</taxon>
        <taxon>Metazoa</taxon>
        <taxon>Chordata</taxon>
        <taxon>Craniata</taxon>
        <taxon>Vertebrata</taxon>
        <taxon>Euteleostomi</taxon>
        <taxon>Actinopterygii</taxon>
        <taxon>Neopterygii</taxon>
        <taxon>Teleostei</taxon>
        <taxon>Neoteleostei</taxon>
        <taxon>Acanthomorphata</taxon>
        <taxon>Eupercaria</taxon>
        <taxon>Perciformes</taxon>
        <taxon>Notothenioidei</taxon>
        <taxon>Nototheniidae</taxon>
        <taxon>Notothenia</taxon>
    </lineage>
</organism>
<gene>
    <name evidence="6" type="primary">LOC104968194</name>
</gene>
<dbReference type="Proteomes" id="UP000504611">
    <property type="component" value="Unplaced"/>
</dbReference>
<evidence type="ECO:0000256" key="2">
    <source>
        <dbReference type="ARBA" id="ARBA00022737"/>
    </source>
</evidence>
<dbReference type="GeneID" id="104968194"/>
<accession>A0A6I9Q726</accession>
<dbReference type="OrthoDB" id="430044at2759"/>